<comment type="caution">
    <text evidence="3">The sequence shown here is derived from an EMBL/GenBank/DDBJ whole genome shotgun (WGS) entry which is preliminary data.</text>
</comment>
<evidence type="ECO:0000256" key="1">
    <source>
        <dbReference type="SAM" id="MobiDB-lite"/>
    </source>
</evidence>
<feature type="non-terminal residue" evidence="3">
    <location>
        <position position="152"/>
    </location>
</feature>
<evidence type="ECO:0000313" key="3">
    <source>
        <dbReference type="EMBL" id="CAI8039983.1"/>
    </source>
</evidence>
<accession>A0AA35WZS5</accession>
<name>A0AA35WZS5_GEOBA</name>
<dbReference type="EMBL" id="CASHTH010003073">
    <property type="protein sequence ID" value="CAI8039983.1"/>
    <property type="molecule type" value="Genomic_DNA"/>
</dbReference>
<feature type="transmembrane region" description="Helical" evidence="2">
    <location>
        <begin position="117"/>
        <end position="139"/>
    </location>
</feature>
<organism evidence="3 4">
    <name type="scientific">Geodia barretti</name>
    <name type="common">Barrett's horny sponge</name>
    <dbReference type="NCBI Taxonomy" id="519541"/>
    <lineage>
        <taxon>Eukaryota</taxon>
        <taxon>Metazoa</taxon>
        <taxon>Porifera</taxon>
        <taxon>Demospongiae</taxon>
        <taxon>Heteroscleromorpha</taxon>
        <taxon>Tetractinellida</taxon>
        <taxon>Astrophorina</taxon>
        <taxon>Geodiidae</taxon>
        <taxon>Geodia</taxon>
    </lineage>
</organism>
<proteinExistence type="predicted"/>
<keyword evidence="2" id="KW-0812">Transmembrane</keyword>
<keyword evidence="2" id="KW-0472">Membrane</keyword>
<keyword evidence="2" id="KW-1133">Transmembrane helix</keyword>
<protein>
    <submittedName>
        <fullName evidence="3">Uncharacterized protein</fullName>
    </submittedName>
</protein>
<sequence length="152" mass="16852">HGPYIIFACLFEFGSGELKMAMSSEDERCFPGLAGTINNDESSLVGEKPVQHEDRYEKPKSELAIGAPRLTDLATDDNANDASPVEDINNNRDEEDVELVANSNATGLRNICQRKCLLVFFFPTVIFLLCTGGIIFLSVHSKRYPAVLYPEH</sequence>
<dbReference type="AlphaFoldDB" id="A0AA35WZS5"/>
<feature type="region of interest" description="Disordered" evidence="1">
    <location>
        <begin position="68"/>
        <end position="91"/>
    </location>
</feature>
<evidence type="ECO:0000256" key="2">
    <source>
        <dbReference type="SAM" id="Phobius"/>
    </source>
</evidence>
<dbReference type="Proteomes" id="UP001174909">
    <property type="component" value="Unassembled WGS sequence"/>
</dbReference>
<evidence type="ECO:0000313" key="4">
    <source>
        <dbReference type="Proteomes" id="UP001174909"/>
    </source>
</evidence>
<reference evidence="3" key="1">
    <citation type="submission" date="2023-03" db="EMBL/GenBank/DDBJ databases">
        <authorList>
            <person name="Steffen K."/>
            <person name="Cardenas P."/>
        </authorList>
    </citation>
    <scope>NUCLEOTIDE SEQUENCE</scope>
</reference>
<gene>
    <name evidence="3" type="ORF">GBAR_LOCUS22301</name>
</gene>
<keyword evidence="4" id="KW-1185">Reference proteome</keyword>